<evidence type="ECO:0000256" key="11">
    <source>
        <dbReference type="RuleBase" id="RU365087"/>
    </source>
</evidence>
<dbReference type="NCBIfam" id="TIGR00810">
    <property type="entry name" value="secG"/>
    <property type="match status" value="1"/>
</dbReference>
<proteinExistence type="inferred from homology"/>
<keyword evidence="7 11" id="KW-0653">Protein transport</keyword>
<evidence type="ECO:0000256" key="6">
    <source>
        <dbReference type="ARBA" id="ARBA00022692"/>
    </source>
</evidence>
<feature type="transmembrane region" description="Helical" evidence="11">
    <location>
        <begin position="61"/>
        <end position="77"/>
    </location>
</feature>
<comment type="caution">
    <text evidence="11">Lacks conserved residue(s) required for the propagation of feature annotation.</text>
</comment>
<accession>A0ABT7W3M2</accession>
<dbReference type="EMBL" id="JAUDJE010000009">
    <property type="protein sequence ID" value="MDM9559757.1"/>
    <property type="molecule type" value="Genomic_DNA"/>
</dbReference>
<dbReference type="PANTHER" id="PTHR34182:SF1">
    <property type="entry name" value="PROTEIN-EXPORT MEMBRANE PROTEIN SECG"/>
    <property type="match status" value="1"/>
</dbReference>
<evidence type="ECO:0000256" key="7">
    <source>
        <dbReference type="ARBA" id="ARBA00022927"/>
    </source>
</evidence>
<feature type="transmembrane region" description="Helical" evidence="11">
    <location>
        <begin position="37"/>
        <end position="55"/>
    </location>
</feature>
<feature type="compositionally biased region" description="Low complexity" evidence="12">
    <location>
        <begin position="119"/>
        <end position="129"/>
    </location>
</feature>
<evidence type="ECO:0000313" key="14">
    <source>
        <dbReference type="Proteomes" id="UP001175604"/>
    </source>
</evidence>
<evidence type="ECO:0000256" key="4">
    <source>
        <dbReference type="ARBA" id="ARBA00022448"/>
    </source>
</evidence>
<comment type="subcellular location">
    <subcellularLocation>
        <location evidence="1 11">Cell membrane</location>
        <topology evidence="1 11">Multi-pass membrane protein</topology>
    </subcellularLocation>
</comment>
<evidence type="ECO:0000313" key="13">
    <source>
        <dbReference type="EMBL" id="MDM9559757.1"/>
    </source>
</evidence>
<evidence type="ECO:0000256" key="3">
    <source>
        <dbReference type="ARBA" id="ARBA00017876"/>
    </source>
</evidence>
<keyword evidence="10 11" id="KW-0472">Membrane</keyword>
<keyword evidence="8 11" id="KW-1133">Transmembrane helix</keyword>
<keyword evidence="9 11" id="KW-0811">Translocation</keyword>
<protein>
    <recommendedName>
        <fullName evidence="3 11">Protein-export membrane protein SecG</fullName>
    </recommendedName>
</protein>
<feature type="region of interest" description="Disordered" evidence="12">
    <location>
        <begin position="85"/>
        <end position="181"/>
    </location>
</feature>
<evidence type="ECO:0000256" key="8">
    <source>
        <dbReference type="ARBA" id="ARBA00022989"/>
    </source>
</evidence>
<dbReference type="PANTHER" id="PTHR34182">
    <property type="entry name" value="PROTEIN-EXPORT MEMBRANE PROTEIN SECG"/>
    <property type="match status" value="1"/>
</dbReference>
<keyword evidence="14" id="KW-1185">Reference proteome</keyword>
<evidence type="ECO:0000256" key="10">
    <source>
        <dbReference type="ARBA" id="ARBA00023136"/>
    </source>
</evidence>
<dbReference type="PRINTS" id="PR01651">
    <property type="entry name" value="SECGEXPORT"/>
</dbReference>
<feature type="transmembrane region" description="Helical" evidence="11">
    <location>
        <begin position="6"/>
        <end position="25"/>
    </location>
</feature>
<dbReference type="InterPro" id="IPR004692">
    <property type="entry name" value="SecG"/>
</dbReference>
<evidence type="ECO:0000256" key="12">
    <source>
        <dbReference type="SAM" id="MobiDB-lite"/>
    </source>
</evidence>
<keyword evidence="6 11" id="KW-0812">Transmembrane</keyword>
<name>A0ABT7W3M2_9BORD</name>
<dbReference type="RefSeq" id="WP_289785737.1">
    <property type="nucleotide sequence ID" value="NZ_JAUDJE010000009.1"/>
</dbReference>
<comment type="caution">
    <text evidence="13">The sequence shown here is derived from an EMBL/GenBank/DDBJ whole genome shotgun (WGS) entry which is preliminary data.</text>
</comment>
<dbReference type="Proteomes" id="UP001175604">
    <property type="component" value="Unassembled WGS sequence"/>
</dbReference>
<feature type="compositionally biased region" description="Low complexity" evidence="12">
    <location>
        <begin position="135"/>
        <end position="174"/>
    </location>
</feature>
<keyword evidence="5 11" id="KW-1003">Cell membrane</keyword>
<sequence length="181" mass="17837">MSLTLTILLVVQVLSALAIIVLVLLQQGKGADMGSAFGSGSAGSLFGASGAANFLSRSTKWAAVIFFVSTLGLAYLSHGGSSSGGAMESGVMQDFPADRSVPQVPGAAGNGNSSVPQTAPAQPDASVPQAPAPAAPQSESKPADVPAAPAPAEQPSAEKPAEQPAQPAAPAQPENTPKPAQ</sequence>
<comment type="function">
    <text evidence="11">Involved in protein export. Participates in an early event of protein translocation.</text>
</comment>
<comment type="similarity">
    <text evidence="2 11">Belongs to the SecG family.</text>
</comment>
<evidence type="ECO:0000256" key="2">
    <source>
        <dbReference type="ARBA" id="ARBA00008445"/>
    </source>
</evidence>
<evidence type="ECO:0000256" key="5">
    <source>
        <dbReference type="ARBA" id="ARBA00022475"/>
    </source>
</evidence>
<organism evidence="13 14">
    <name type="scientific">Bordetella petrii</name>
    <dbReference type="NCBI Taxonomy" id="94624"/>
    <lineage>
        <taxon>Bacteria</taxon>
        <taxon>Pseudomonadati</taxon>
        <taxon>Pseudomonadota</taxon>
        <taxon>Betaproteobacteria</taxon>
        <taxon>Burkholderiales</taxon>
        <taxon>Alcaligenaceae</taxon>
        <taxon>Bordetella</taxon>
    </lineage>
</organism>
<dbReference type="Pfam" id="PF03840">
    <property type="entry name" value="SecG"/>
    <property type="match status" value="1"/>
</dbReference>
<evidence type="ECO:0000256" key="9">
    <source>
        <dbReference type="ARBA" id="ARBA00023010"/>
    </source>
</evidence>
<keyword evidence="4 11" id="KW-0813">Transport</keyword>
<evidence type="ECO:0000256" key="1">
    <source>
        <dbReference type="ARBA" id="ARBA00004651"/>
    </source>
</evidence>
<reference evidence="13" key="1">
    <citation type="submission" date="2023-06" db="EMBL/GenBank/DDBJ databases">
        <title>full genome analysis of Phenantherene degrader P3.</title>
        <authorList>
            <person name="Akbar A."/>
            <person name="Rahmeh R."/>
            <person name="Kishk M."/>
        </authorList>
    </citation>
    <scope>NUCLEOTIDE SEQUENCE</scope>
    <source>
        <strain evidence="13">P3</strain>
    </source>
</reference>
<gene>
    <name evidence="13" type="primary">secG</name>
    <name evidence="13" type="ORF">QUC21_12010</name>
</gene>